<dbReference type="InterPro" id="IPR055768">
    <property type="entry name" value="DUF7344"/>
</dbReference>
<dbReference type="RefSeq" id="WP_188995488.1">
    <property type="nucleotide sequence ID" value="NZ_BMOU01000001.1"/>
</dbReference>
<comment type="caution">
    <text evidence="2">The sequence shown here is derived from an EMBL/GenBank/DDBJ whole genome shotgun (WGS) entry which is preliminary data.</text>
</comment>
<reference evidence="2" key="2">
    <citation type="submission" date="2020-09" db="EMBL/GenBank/DDBJ databases">
        <authorList>
            <person name="Sun Q."/>
            <person name="Ohkuma M."/>
        </authorList>
    </citation>
    <scope>NUCLEOTIDE SEQUENCE</scope>
    <source>
        <strain evidence="2">JCM 17820</strain>
    </source>
</reference>
<dbReference type="Pfam" id="PF24035">
    <property type="entry name" value="DUF7344"/>
    <property type="match status" value="1"/>
</dbReference>
<proteinExistence type="predicted"/>
<dbReference type="Proteomes" id="UP000605784">
    <property type="component" value="Unassembled WGS sequence"/>
</dbReference>
<dbReference type="AlphaFoldDB" id="A0A830GJ60"/>
<name>A0A830GJ60_9EURY</name>
<sequence>MATRGTDGDSDPAELPEAVVDDLLSEDSRRLALSILDERDRAMVVGDLATAVVARQRGIPESTVSDADREIMRDELFTEHIPKLTATGVVEYDSMLGTVELRHRGIVGRGRT</sequence>
<gene>
    <name evidence="2" type="ORF">GCM10009030_12010</name>
</gene>
<evidence type="ECO:0000313" key="2">
    <source>
        <dbReference type="EMBL" id="GGN90250.1"/>
    </source>
</evidence>
<protein>
    <recommendedName>
        <fullName evidence="1">DUF7344 domain-containing protein</fullName>
    </recommendedName>
</protein>
<accession>A0A830GJ60</accession>
<evidence type="ECO:0000313" key="3">
    <source>
        <dbReference type="Proteomes" id="UP000605784"/>
    </source>
</evidence>
<feature type="domain" description="DUF7344" evidence="1">
    <location>
        <begin position="22"/>
        <end position="100"/>
    </location>
</feature>
<keyword evidence="3" id="KW-1185">Reference proteome</keyword>
<reference evidence="2" key="1">
    <citation type="journal article" date="2014" name="Int. J. Syst. Evol. Microbiol.">
        <title>Complete genome sequence of Corynebacterium casei LMG S-19264T (=DSM 44701T), isolated from a smear-ripened cheese.</title>
        <authorList>
            <consortium name="US DOE Joint Genome Institute (JGI-PGF)"/>
            <person name="Walter F."/>
            <person name="Albersmeier A."/>
            <person name="Kalinowski J."/>
            <person name="Ruckert C."/>
        </authorList>
    </citation>
    <scope>NUCLEOTIDE SEQUENCE</scope>
    <source>
        <strain evidence="2">JCM 17820</strain>
    </source>
</reference>
<evidence type="ECO:0000259" key="1">
    <source>
        <dbReference type="Pfam" id="PF24035"/>
    </source>
</evidence>
<organism evidence="2 3">
    <name type="scientific">Haloarcula pellucida</name>
    <dbReference type="NCBI Taxonomy" id="1427151"/>
    <lineage>
        <taxon>Archaea</taxon>
        <taxon>Methanobacteriati</taxon>
        <taxon>Methanobacteriota</taxon>
        <taxon>Stenosarchaea group</taxon>
        <taxon>Halobacteria</taxon>
        <taxon>Halobacteriales</taxon>
        <taxon>Haloarculaceae</taxon>
        <taxon>Haloarcula</taxon>
    </lineage>
</organism>
<dbReference type="EMBL" id="BMOU01000001">
    <property type="protein sequence ID" value="GGN90250.1"/>
    <property type="molecule type" value="Genomic_DNA"/>
</dbReference>